<dbReference type="AlphaFoldDB" id="A0A0L6JSC1"/>
<name>A0A0L6JSC1_9FIRM</name>
<keyword evidence="2" id="KW-1185">Reference proteome</keyword>
<evidence type="ECO:0000313" key="1">
    <source>
        <dbReference type="EMBL" id="KNY28307.1"/>
    </source>
</evidence>
<dbReference type="EMBL" id="LGTC01000001">
    <property type="protein sequence ID" value="KNY28307.1"/>
    <property type="molecule type" value="Genomic_DNA"/>
</dbReference>
<evidence type="ECO:0000313" key="2">
    <source>
        <dbReference type="Proteomes" id="UP000036923"/>
    </source>
</evidence>
<dbReference type="STRING" id="398512.Bccel_3581"/>
<sequence length="129" mass="15261">MNTIEINKLMSEYSYLHEILSCLRHTDHLYEDLYADIEMPEGDYDRLCYEIERIETELQELEDTNGIAIISDKIIIERIARCDGWINAYEKFIAEGEIKEGDPMYNDPFIEEQKVLKAMYEAELNKRGK</sequence>
<dbReference type="Proteomes" id="UP000036923">
    <property type="component" value="Unassembled WGS sequence"/>
</dbReference>
<accession>A0A0L6JSC1</accession>
<reference evidence="2" key="1">
    <citation type="submission" date="2015-07" db="EMBL/GenBank/DDBJ databases">
        <title>Near-Complete Genome Sequence of the Cellulolytic Bacterium Bacteroides (Pseudobacteroides) cellulosolvens ATCC 35603.</title>
        <authorList>
            <person name="Dassa B."/>
            <person name="Utturkar S.M."/>
            <person name="Klingeman D.M."/>
            <person name="Hurt R.A."/>
            <person name="Keller M."/>
            <person name="Xu J."/>
            <person name="Reddy Y.H.K."/>
            <person name="Borovok I."/>
            <person name="Grinberg I.R."/>
            <person name="Lamed R."/>
            <person name="Zhivin O."/>
            <person name="Bayer E.A."/>
            <person name="Brown S.D."/>
        </authorList>
    </citation>
    <scope>NUCLEOTIDE SEQUENCE [LARGE SCALE GENOMIC DNA]</scope>
    <source>
        <strain evidence="2">DSM 2933</strain>
    </source>
</reference>
<comment type="caution">
    <text evidence="1">The sequence shown here is derived from an EMBL/GenBank/DDBJ whole genome shotgun (WGS) entry which is preliminary data.</text>
</comment>
<dbReference type="RefSeq" id="WP_036938492.1">
    <property type="nucleotide sequence ID" value="NZ_JQKC01000007.1"/>
</dbReference>
<proteinExistence type="predicted"/>
<protein>
    <submittedName>
        <fullName evidence="1">Uncharacterized protein</fullName>
    </submittedName>
</protein>
<organism evidence="1 2">
    <name type="scientific">Pseudobacteroides cellulosolvens ATCC 35603 = DSM 2933</name>
    <dbReference type="NCBI Taxonomy" id="398512"/>
    <lineage>
        <taxon>Bacteria</taxon>
        <taxon>Bacillati</taxon>
        <taxon>Bacillota</taxon>
        <taxon>Clostridia</taxon>
        <taxon>Eubacteriales</taxon>
        <taxon>Oscillospiraceae</taxon>
        <taxon>Pseudobacteroides</taxon>
    </lineage>
</organism>
<gene>
    <name evidence="1" type="ORF">Bccel_3581</name>
</gene>